<gene>
    <name evidence="1" type="ORF">E7681_02130</name>
</gene>
<accession>A0A4S3MCU7</accession>
<protein>
    <submittedName>
        <fullName evidence="1">Uncharacterized protein</fullName>
    </submittedName>
</protein>
<name>A0A4S3MCU7_9RHOB</name>
<dbReference type="RefSeq" id="WP_136337605.1">
    <property type="nucleotide sequence ID" value="NZ_SSMD01000001.1"/>
</dbReference>
<dbReference type="Proteomes" id="UP000306113">
    <property type="component" value="Unassembled WGS sequence"/>
</dbReference>
<evidence type="ECO:0000313" key="1">
    <source>
        <dbReference type="EMBL" id="THD76661.1"/>
    </source>
</evidence>
<sequence>MPDYAQMLAQLDAGTLDPSTFSHTAHIGITVQALTEGDFYTAHARIARGLQRLTTAAGAPKKFNATLTFAWLSEIARRYVPDQTPNDFLRALPELAQLDLRQIYPADLIQSELARRVPLLPVQTEP</sequence>
<comment type="caution">
    <text evidence="1">The sequence shown here is derived from an EMBL/GenBank/DDBJ whole genome shotgun (WGS) entry which is preliminary data.</text>
</comment>
<dbReference type="AlphaFoldDB" id="A0A4S3MCU7"/>
<evidence type="ECO:0000313" key="2">
    <source>
        <dbReference type="Proteomes" id="UP000306113"/>
    </source>
</evidence>
<dbReference type="EMBL" id="SSMD01000001">
    <property type="protein sequence ID" value="THD76661.1"/>
    <property type="molecule type" value="Genomic_DNA"/>
</dbReference>
<dbReference type="OrthoDB" id="72030at2"/>
<keyword evidence="2" id="KW-1185">Reference proteome</keyword>
<reference evidence="1 2" key="1">
    <citation type="submission" date="2019-04" db="EMBL/GenBank/DDBJ databases">
        <title>Draft genome sequence of Youngimonas vesicularis.</title>
        <authorList>
            <person name="Hameed A."/>
        </authorList>
    </citation>
    <scope>NUCLEOTIDE SEQUENCE [LARGE SCALE GENOMIC DNA]</scope>
    <source>
        <strain evidence="1 2">CC-AMW-E</strain>
    </source>
</reference>
<proteinExistence type="predicted"/>
<organism evidence="1 2">
    <name type="scientific">Thalassobius vesicularis</name>
    <dbReference type="NCBI Taxonomy" id="1294297"/>
    <lineage>
        <taxon>Bacteria</taxon>
        <taxon>Pseudomonadati</taxon>
        <taxon>Pseudomonadota</taxon>
        <taxon>Alphaproteobacteria</taxon>
        <taxon>Rhodobacterales</taxon>
        <taxon>Roseobacteraceae</taxon>
        <taxon>Thalassovita</taxon>
    </lineage>
</organism>